<proteinExistence type="predicted"/>
<evidence type="ECO:0000313" key="2">
    <source>
        <dbReference type="EMBL" id="QBX40193.1"/>
    </source>
</evidence>
<dbReference type="Proteomes" id="UP000295797">
    <property type="component" value="Chromosome"/>
</dbReference>
<feature type="region of interest" description="Disordered" evidence="1">
    <location>
        <begin position="16"/>
        <end position="43"/>
    </location>
</feature>
<evidence type="ECO:0000313" key="3">
    <source>
        <dbReference type="Proteomes" id="UP000295797"/>
    </source>
</evidence>
<gene>
    <name evidence="2" type="ORF">E4T63_06150</name>
</gene>
<organism evidence="2 3">
    <name type="scientific">Pseudomonas fluorescens</name>
    <dbReference type="NCBI Taxonomy" id="294"/>
    <lineage>
        <taxon>Bacteria</taxon>
        <taxon>Pseudomonadati</taxon>
        <taxon>Pseudomonadota</taxon>
        <taxon>Gammaproteobacteria</taxon>
        <taxon>Pseudomonadales</taxon>
        <taxon>Pseudomonadaceae</taxon>
        <taxon>Pseudomonas</taxon>
    </lineage>
</organism>
<sequence length="70" mass="7455">MAWASRTRCCICACGKPSSAQATPDTPKSPCRSEPARDSAGPADINAECQTAIASRLTPTKNHLPKWNRA</sequence>
<dbReference type="EMBL" id="CP038438">
    <property type="protein sequence ID" value="QBX40193.1"/>
    <property type="molecule type" value="Genomic_DNA"/>
</dbReference>
<name>A0AAP8YYZ9_PSEFL</name>
<reference evidence="2 3" key="1">
    <citation type="submission" date="2019-03" db="EMBL/GenBank/DDBJ databases">
        <title>Complete genome sequence of the plant growth promoting strain Pseudomonas fluorescens LBUM677.</title>
        <authorList>
            <person name="Novinscak A."/>
            <person name="Joly D."/>
            <person name="Filion M."/>
        </authorList>
    </citation>
    <scope>NUCLEOTIDE SEQUENCE [LARGE SCALE GENOMIC DNA]</scope>
    <source>
        <strain evidence="2 3">LBUM677</strain>
    </source>
</reference>
<protein>
    <submittedName>
        <fullName evidence="2">Uncharacterized protein</fullName>
    </submittedName>
</protein>
<dbReference type="AlphaFoldDB" id="A0AAP8YYZ9"/>
<accession>A0AAP8YYZ9</accession>
<evidence type="ECO:0000256" key="1">
    <source>
        <dbReference type="SAM" id="MobiDB-lite"/>
    </source>
</evidence>